<evidence type="ECO:0000313" key="2">
    <source>
        <dbReference type="EMBL" id="KIO02754.1"/>
    </source>
</evidence>
<organism evidence="2 3">
    <name type="scientific">Pisolithus tinctorius Marx 270</name>
    <dbReference type="NCBI Taxonomy" id="870435"/>
    <lineage>
        <taxon>Eukaryota</taxon>
        <taxon>Fungi</taxon>
        <taxon>Dikarya</taxon>
        <taxon>Basidiomycota</taxon>
        <taxon>Agaricomycotina</taxon>
        <taxon>Agaricomycetes</taxon>
        <taxon>Agaricomycetidae</taxon>
        <taxon>Boletales</taxon>
        <taxon>Sclerodermatineae</taxon>
        <taxon>Pisolithaceae</taxon>
        <taxon>Pisolithus</taxon>
    </lineage>
</organism>
<accession>A0A0C3P5Z8</accession>
<dbReference type="HOGENOM" id="CLU_2997428_0_0_1"/>
<dbReference type="Proteomes" id="UP000054217">
    <property type="component" value="Unassembled WGS sequence"/>
</dbReference>
<dbReference type="EMBL" id="KN831980">
    <property type="protein sequence ID" value="KIO02754.1"/>
    <property type="molecule type" value="Genomic_DNA"/>
</dbReference>
<feature type="signal peptide" evidence="1">
    <location>
        <begin position="1"/>
        <end position="17"/>
    </location>
</feature>
<evidence type="ECO:0000313" key="3">
    <source>
        <dbReference type="Proteomes" id="UP000054217"/>
    </source>
</evidence>
<name>A0A0C3P5Z8_PISTI</name>
<keyword evidence="1" id="KW-0732">Signal</keyword>
<protein>
    <submittedName>
        <fullName evidence="2">Uncharacterized protein</fullName>
    </submittedName>
</protein>
<dbReference type="AlphaFoldDB" id="A0A0C3P5Z8"/>
<reference evidence="2 3" key="1">
    <citation type="submission" date="2014-04" db="EMBL/GenBank/DDBJ databases">
        <authorList>
            <consortium name="DOE Joint Genome Institute"/>
            <person name="Kuo A."/>
            <person name="Kohler A."/>
            <person name="Costa M.D."/>
            <person name="Nagy L.G."/>
            <person name="Floudas D."/>
            <person name="Copeland A."/>
            <person name="Barry K.W."/>
            <person name="Cichocki N."/>
            <person name="Veneault-Fourrey C."/>
            <person name="LaButti K."/>
            <person name="Lindquist E.A."/>
            <person name="Lipzen A."/>
            <person name="Lundell T."/>
            <person name="Morin E."/>
            <person name="Murat C."/>
            <person name="Sun H."/>
            <person name="Tunlid A."/>
            <person name="Henrissat B."/>
            <person name="Grigoriev I.V."/>
            <person name="Hibbett D.S."/>
            <person name="Martin F."/>
            <person name="Nordberg H.P."/>
            <person name="Cantor M.N."/>
            <person name="Hua S.X."/>
        </authorList>
    </citation>
    <scope>NUCLEOTIDE SEQUENCE [LARGE SCALE GENOMIC DNA]</scope>
    <source>
        <strain evidence="2 3">Marx 270</strain>
    </source>
</reference>
<sequence length="57" mass="6709">MMATLWSLVPQTQLTWVVELLLDSGGFCSPRGPTLLEVEVLRKVYTRQRRRARYISW</sequence>
<feature type="chain" id="PRO_5005172029" evidence="1">
    <location>
        <begin position="18"/>
        <end position="57"/>
    </location>
</feature>
<proteinExistence type="predicted"/>
<gene>
    <name evidence="2" type="ORF">M404DRAFT_643821</name>
</gene>
<keyword evidence="3" id="KW-1185">Reference proteome</keyword>
<dbReference type="InParanoid" id="A0A0C3P5Z8"/>
<evidence type="ECO:0000256" key="1">
    <source>
        <dbReference type="SAM" id="SignalP"/>
    </source>
</evidence>
<reference evidence="3" key="2">
    <citation type="submission" date="2015-01" db="EMBL/GenBank/DDBJ databases">
        <title>Evolutionary Origins and Diversification of the Mycorrhizal Mutualists.</title>
        <authorList>
            <consortium name="DOE Joint Genome Institute"/>
            <consortium name="Mycorrhizal Genomics Consortium"/>
            <person name="Kohler A."/>
            <person name="Kuo A."/>
            <person name="Nagy L.G."/>
            <person name="Floudas D."/>
            <person name="Copeland A."/>
            <person name="Barry K.W."/>
            <person name="Cichocki N."/>
            <person name="Veneault-Fourrey C."/>
            <person name="LaButti K."/>
            <person name="Lindquist E.A."/>
            <person name="Lipzen A."/>
            <person name="Lundell T."/>
            <person name="Morin E."/>
            <person name="Murat C."/>
            <person name="Riley R."/>
            <person name="Ohm R."/>
            <person name="Sun H."/>
            <person name="Tunlid A."/>
            <person name="Henrissat B."/>
            <person name="Grigoriev I.V."/>
            <person name="Hibbett D.S."/>
            <person name="Martin F."/>
        </authorList>
    </citation>
    <scope>NUCLEOTIDE SEQUENCE [LARGE SCALE GENOMIC DNA]</scope>
    <source>
        <strain evidence="3">Marx 270</strain>
    </source>
</reference>